<proteinExistence type="predicted"/>
<name>A0A485M3Y8_9ZZZZ</name>
<dbReference type="InterPro" id="IPR053159">
    <property type="entry name" value="Hybrid_Histidine_Kinase"/>
</dbReference>
<accession>A0A485M3Y8</accession>
<dbReference type="SUPFAM" id="SSF46894">
    <property type="entry name" value="C-terminal effector domain of the bipartite response regulators"/>
    <property type="match status" value="1"/>
</dbReference>
<evidence type="ECO:0000256" key="2">
    <source>
        <dbReference type="ARBA" id="ARBA00023163"/>
    </source>
</evidence>
<dbReference type="InterPro" id="IPR029016">
    <property type="entry name" value="GAF-like_dom_sf"/>
</dbReference>
<dbReference type="Gene3D" id="1.10.10.10">
    <property type="entry name" value="Winged helix-like DNA-binding domain superfamily/Winged helix DNA-binding domain"/>
    <property type="match status" value="1"/>
</dbReference>
<dbReference type="EMBL" id="CAADRN010000309">
    <property type="protein sequence ID" value="VFU17825.1"/>
    <property type="molecule type" value="Genomic_DNA"/>
</dbReference>
<dbReference type="GO" id="GO:0006355">
    <property type="term" value="P:regulation of DNA-templated transcription"/>
    <property type="evidence" value="ECO:0007669"/>
    <property type="project" value="InterPro"/>
</dbReference>
<evidence type="ECO:0000256" key="1">
    <source>
        <dbReference type="ARBA" id="ARBA00023015"/>
    </source>
</evidence>
<dbReference type="CDD" id="cd06170">
    <property type="entry name" value="LuxR_C_like"/>
    <property type="match status" value="1"/>
</dbReference>
<dbReference type="PANTHER" id="PTHR43642">
    <property type="entry name" value="HYBRID SIGNAL TRANSDUCTION HISTIDINE KINASE G"/>
    <property type="match status" value="1"/>
</dbReference>
<dbReference type="PANTHER" id="PTHR43642:SF1">
    <property type="entry name" value="HYBRID SIGNAL TRANSDUCTION HISTIDINE KINASE G"/>
    <property type="match status" value="1"/>
</dbReference>
<dbReference type="PROSITE" id="PS50043">
    <property type="entry name" value="HTH_LUXR_2"/>
    <property type="match status" value="1"/>
</dbReference>
<dbReference type="Pfam" id="PF00196">
    <property type="entry name" value="GerE"/>
    <property type="match status" value="1"/>
</dbReference>
<evidence type="ECO:0000259" key="3">
    <source>
        <dbReference type="PROSITE" id="PS50043"/>
    </source>
</evidence>
<sequence>MTPCEYMCGNHVGAQKMLRTALSRAKTPLEKADLYILKNVLHTGLGEHLKAVTAGLAGLKEMGIELSLEPSLPSFLLAFLRAGWLVRRLASGKRAISSESVKTELLKKIDLLMALFASSYHFPTLLFPLLVLKMAELCLKSSDSKYFPLAVGSYALVAAYIFGINKTVYRLGKDAADSLESSSLPSIRGRYIYAFTYFINHWVSHKKTSLEYLDRVFDDALASGDLFYAGYALAGMVEIKYYCGFHLSEIIEDCRRHLDWLRAHNLEEGAVFLTAFERLAQSLQGEGVETDFGAFVSREAGAVSFGTNRSYFTLAIQWFYLMGDYREGLRLADIIAGDIESIVREPSYVEYCFYHALCIGAAWPGLTTRQRRRYRKSFRKYRACFRGWARLGEENFNHRRLLLEAEAARLRGQSGRAMQLYEEAVRASGENGYIQDQALANLLAADFHLGRNMAGVATYFLDQACRGFASWGARAVVRRLREKYNYADIDSSRESPGQAAETAAAVGEGIKYGPAGVLMAYSMAETAYAGDLAALIKASHSLIEENGWQELAGRLMRILCENAGARCGALITTRDAELYMEIAVRADAGEFAALPPAFLAKQKYIPRTIVQYVSRTGETLLFDDACREGLFRHDPDVAGKKLRSVCCFCVPARKKAASILYLENNLIAGAFTQERMKIVRLLAAQIAFVAGLARPVKEPNGLHGFPQKKQPLLPESLTPRETEVLNLLASGLTNREIAAQLGLTMSTVKSHIQNIYGKLGVDRRLQAVAQAKEMDLLR</sequence>
<dbReference type="PROSITE" id="PS00622">
    <property type="entry name" value="HTH_LUXR_1"/>
    <property type="match status" value="1"/>
</dbReference>
<protein>
    <recommendedName>
        <fullName evidence="3">HTH luxR-type domain-containing protein</fullName>
    </recommendedName>
</protein>
<dbReference type="AlphaFoldDB" id="A0A485M3Y8"/>
<keyword evidence="1" id="KW-0805">Transcription regulation</keyword>
<feature type="domain" description="HTH luxR-type" evidence="3">
    <location>
        <begin position="710"/>
        <end position="775"/>
    </location>
</feature>
<organism evidence="4">
    <name type="scientific">anaerobic digester metagenome</name>
    <dbReference type="NCBI Taxonomy" id="1263854"/>
    <lineage>
        <taxon>unclassified sequences</taxon>
        <taxon>metagenomes</taxon>
        <taxon>ecological metagenomes</taxon>
    </lineage>
</organism>
<dbReference type="InterPro" id="IPR036388">
    <property type="entry name" value="WH-like_DNA-bd_sf"/>
</dbReference>
<dbReference type="SUPFAM" id="SSF55781">
    <property type="entry name" value="GAF domain-like"/>
    <property type="match status" value="1"/>
</dbReference>
<dbReference type="InterPro" id="IPR000792">
    <property type="entry name" value="Tscrpt_reg_LuxR_C"/>
</dbReference>
<dbReference type="GO" id="GO:0003677">
    <property type="term" value="F:DNA binding"/>
    <property type="evidence" value="ECO:0007669"/>
    <property type="project" value="InterPro"/>
</dbReference>
<dbReference type="PRINTS" id="PR00038">
    <property type="entry name" value="HTHLUXR"/>
</dbReference>
<dbReference type="SMART" id="SM00421">
    <property type="entry name" value="HTH_LUXR"/>
    <property type="match status" value="1"/>
</dbReference>
<gene>
    <name evidence="4" type="ORF">SCFA_3770001</name>
</gene>
<evidence type="ECO:0000313" key="4">
    <source>
        <dbReference type="EMBL" id="VFU17825.1"/>
    </source>
</evidence>
<dbReference type="InterPro" id="IPR016032">
    <property type="entry name" value="Sig_transdc_resp-reg_C-effctor"/>
</dbReference>
<dbReference type="Gene3D" id="3.30.450.40">
    <property type="match status" value="1"/>
</dbReference>
<reference evidence="4" key="1">
    <citation type="submission" date="2019-03" db="EMBL/GenBank/DDBJ databases">
        <authorList>
            <person name="Hao L."/>
        </authorList>
    </citation>
    <scope>NUCLEOTIDE SEQUENCE</scope>
</reference>
<keyword evidence="2" id="KW-0804">Transcription</keyword>